<dbReference type="Proteomes" id="UP000244906">
    <property type="component" value="Unassembled WGS sequence"/>
</dbReference>
<sequence length="446" mass="51191">MDIQKASELINKFVSDERFPLVSLYNQSRHIFDVLGLGENKLSTVIAWLLDPREGHGLGDYFIKEMLRDAIVNGGAPMPLNSLDICSLKFDNLNVQTEYLIHDKKRLDFLLTDIDNKLVVIIEHKYGSSEHNNQLKAYSQWAETLTEQIEEYHLIRILMDGYGPYDKNKIHPDEQNKWACTSHDWLISALKNIVDSERVSPAINLIFKDLLIHLSGNYVLDKSLKRTCKQLASMASTHSELVGNFKDITLTLPAGDSDLNLAIASDIDVINLMSELETPLSPAVLNIRHFLQKNFTLLANLEDYAKLEWVKETLDTRHPDIFEFEFSSGKDAAIKIFHTAWQPYRKDKNNYWPFYLSVTDMNTESETELESGYNLTVHMQKEGLMNEAIADKLAAAYNTKLNVNWKWKKMTNRIVDVKPQEQEQLIQQILGDLDRLGSYVQRLSPA</sequence>
<evidence type="ECO:0000313" key="2">
    <source>
        <dbReference type="Proteomes" id="UP000244906"/>
    </source>
</evidence>
<dbReference type="EMBL" id="QDDL01000012">
    <property type="protein sequence ID" value="PVZ64517.1"/>
    <property type="molecule type" value="Genomic_DNA"/>
</dbReference>
<protein>
    <recommendedName>
        <fullName evidence="3">PD-(D/E)XK nuclease superfamily protein</fullName>
    </recommendedName>
</protein>
<name>A0A2V1GPG0_9GAMM</name>
<dbReference type="AlphaFoldDB" id="A0A2V1GPG0"/>
<proteinExistence type="predicted"/>
<accession>A0A2V1GPG0</accession>
<organism evidence="1 2">
    <name type="scientific">Pelagibaculum spongiae</name>
    <dbReference type="NCBI Taxonomy" id="2080658"/>
    <lineage>
        <taxon>Bacteria</taxon>
        <taxon>Pseudomonadati</taxon>
        <taxon>Pseudomonadota</taxon>
        <taxon>Gammaproteobacteria</taxon>
        <taxon>Oceanospirillales</taxon>
        <taxon>Pelagibaculum</taxon>
    </lineage>
</organism>
<dbReference type="Pfam" id="PF14281">
    <property type="entry name" value="PDDEXK_4"/>
    <property type="match status" value="1"/>
</dbReference>
<dbReference type="OrthoDB" id="6346224at2"/>
<gene>
    <name evidence="1" type="ORF">DC094_19590</name>
</gene>
<evidence type="ECO:0000313" key="1">
    <source>
        <dbReference type="EMBL" id="PVZ64517.1"/>
    </source>
</evidence>
<dbReference type="InterPro" id="IPR029470">
    <property type="entry name" value="PDDEXK_4"/>
</dbReference>
<dbReference type="RefSeq" id="WP_116688820.1">
    <property type="nucleotide sequence ID" value="NZ_CAWNYD010000012.1"/>
</dbReference>
<comment type="caution">
    <text evidence="1">The sequence shown here is derived from an EMBL/GenBank/DDBJ whole genome shotgun (WGS) entry which is preliminary data.</text>
</comment>
<evidence type="ECO:0008006" key="3">
    <source>
        <dbReference type="Google" id="ProtNLM"/>
    </source>
</evidence>
<reference evidence="1 2" key="1">
    <citation type="submission" date="2018-04" db="EMBL/GenBank/DDBJ databases">
        <title>Thalassorhabdus spongiae gen. nov., sp. nov., isolated from a marine sponge in South-West Iceland.</title>
        <authorList>
            <person name="Knobloch S."/>
            <person name="Daussin A."/>
            <person name="Johannsson R."/>
            <person name="Marteinsson V.T."/>
        </authorList>
    </citation>
    <scope>NUCLEOTIDE SEQUENCE [LARGE SCALE GENOMIC DNA]</scope>
    <source>
        <strain evidence="1 2">Hp12</strain>
    </source>
</reference>
<keyword evidence="2" id="KW-1185">Reference proteome</keyword>